<dbReference type="EMBL" id="QKRW01000008">
    <property type="protein sequence ID" value="RAL65893.1"/>
    <property type="molecule type" value="Genomic_DNA"/>
</dbReference>
<gene>
    <name evidence="1" type="ORF">DID88_005556</name>
</gene>
<comment type="caution">
    <text evidence="1">The sequence shown here is derived from an EMBL/GenBank/DDBJ whole genome shotgun (WGS) entry which is preliminary data.</text>
</comment>
<protein>
    <submittedName>
        <fullName evidence="1">Uncharacterized protein</fullName>
    </submittedName>
</protein>
<keyword evidence="2" id="KW-1185">Reference proteome</keyword>
<evidence type="ECO:0000313" key="2">
    <source>
        <dbReference type="Proteomes" id="UP000249056"/>
    </source>
</evidence>
<dbReference type="OrthoDB" id="2915840at2759"/>
<proteinExistence type="predicted"/>
<evidence type="ECO:0000313" key="1">
    <source>
        <dbReference type="EMBL" id="RAL65893.1"/>
    </source>
</evidence>
<dbReference type="Proteomes" id="UP000249056">
    <property type="component" value="Unassembled WGS sequence"/>
</dbReference>
<accession>A0A395J2I3</accession>
<sequence>MMNAFWGAVDEETGKDADFNGRKGLQGFEKLNPHSSTFWQNATGGLPNQADFFDTIAEHVRIYCADLSNLEKAKLRLHNGDVVLEDAITCGTG</sequence>
<reference evidence="1 2" key="1">
    <citation type="submission" date="2018-06" db="EMBL/GenBank/DDBJ databases">
        <title>Genome Sequence of the Brown Rot Fungal Pathogen Monilinia fructigena.</title>
        <authorList>
            <person name="Landi L."/>
            <person name="De Miccolis Angelini R.M."/>
            <person name="Pollastro S."/>
            <person name="Abate D."/>
            <person name="Faretra F."/>
            <person name="Romanazzi G."/>
        </authorList>
    </citation>
    <scope>NUCLEOTIDE SEQUENCE [LARGE SCALE GENOMIC DNA]</scope>
    <source>
        <strain evidence="1 2">Mfrg269</strain>
    </source>
</reference>
<dbReference type="AlphaFoldDB" id="A0A395J2I3"/>
<name>A0A395J2I3_9HELO</name>
<organism evidence="1 2">
    <name type="scientific">Monilinia fructigena</name>
    <dbReference type="NCBI Taxonomy" id="38457"/>
    <lineage>
        <taxon>Eukaryota</taxon>
        <taxon>Fungi</taxon>
        <taxon>Dikarya</taxon>
        <taxon>Ascomycota</taxon>
        <taxon>Pezizomycotina</taxon>
        <taxon>Leotiomycetes</taxon>
        <taxon>Helotiales</taxon>
        <taxon>Sclerotiniaceae</taxon>
        <taxon>Monilinia</taxon>
    </lineage>
</organism>